<accession>A0AAD2E3E0</accession>
<evidence type="ECO:0000313" key="1">
    <source>
        <dbReference type="EMBL" id="CAI9777252.1"/>
    </source>
</evidence>
<reference evidence="1" key="1">
    <citation type="submission" date="2023-05" db="EMBL/GenBank/DDBJ databases">
        <authorList>
            <person name="Huff M."/>
        </authorList>
    </citation>
    <scope>NUCLEOTIDE SEQUENCE</scope>
</reference>
<evidence type="ECO:0000313" key="2">
    <source>
        <dbReference type="Proteomes" id="UP000834106"/>
    </source>
</evidence>
<proteinExistence type="predicted"/>
<keyword evidence="2" id="KW-1185">Reference proteome</keyword>
<dbReference type="AlphaFoldDB" id="A0AAD2E3E0"/>
<dbReference type="PANTHER" id="PTHR36030:SF1">
    <property type="entry name" value="CALMODULIN-BINDING DOMAIN-CONTAINING PROTEIN"/>
    <property type="match status" value="1"/>
</dbReference>
<protein>
    <submittedName>
        <fullName evidence="1">Uncharacterized protein</fullName>
    </submittedName>
</protein>
<organism evidence="1 2">
    <name type="scientific">Fraxinus pennsylvanica</name>
    <dbReference type="NCBI Taxonomy" id="56036"/>
    <lineage>
        <taxon>Eukaryota</taxon>
        <taxon>Viridiplantae</taxon>
        <taxon>Streptophyta</taxon>
        <taxon>Embryophyta</taxon>
        <taxon>Tracheophyta</taxon>
        <taxon>Spermatophyta</taxon>
        <taxon>Magnoliopsida</taxon>
        <taxon>eudicotyledons</taxon>
        <taxon>Gunneridae</taxon>
        <taxon>Pentapetalae</taxon>
        <taxon>asterids</taxon>
        <taxon>lamiids</taxon>
        <taxon>Lamiales</taxon>
        <taxon>Oleaceae</taxon>
        <taxon>Oleeae</taxon>
        <taxon>Fraxinus</taxon>
    </lineage>
</organism>
<sequence length="157" mass="17899">MESNHKRRGFVKAKMIMSLYQTKRKTPAKELIFPQQMQYQIKQKAPPQADSVGFIVKPEQVFPQKMHQAKQTAQPSVGFIVNQDQVFPQQMQKGSIVVPERGQDSYGKLDNFYGVAGDDGVDAKAASYISVVRERLSLQHVNSERKTYEDIYSSEDK</sequence>
<dbReference type="Proteomes" id="UP000834106">
    <property type="component" value="Chromosome 15"/>
</dbReference>
<dbReference type="PANTHER" id="PTHR36030">
    <property type="entry name" value="CALMODULIN-BINDING DOMAIN-CONTAINING PROTEIN"/>
    <property type="match status" value="1"/>
</dbReference>
<dbReference type="EMBL" id="OU503050">
    <property type="protein sequence ID" value="CAI9777252.1"/>
    <property type="molecule type" value="Genomic_DNA"/>
</dbReference>
<name>A0AAD2E3E0_9LAMI</name>
<gene>
    <name evidence="1" type="ORF">FPE_LOCUS24682</name>
</gene>